<dbReference type="FunFam" id="3.30.450.30:FF:000001">
    <property type="entry name" value="Profilin"/>
    <property type="match status" value="1"/>
</dbReference>
<dbReference type="PANTHER" id="PTHR11604">
    <property type="entry name" value="PROFILIN"/>
    <property type="match status" value="1"/>
</dbReference>
<dbReference type="SMR" id="A0A087SB62"/>
<dbReference type="CDD" id="cd00148">
    <property type="entry name" value="PROF"/>
    <property type="match status" value="1"/>
</dbReference>
<comment type="subunit">
    <text evidence="6">Occurs in many kinds of cells as a complex with monomeric actin in a 1:1 ratio.</text>
</comment>
<dbReference type="GO" id="GO:0005938">
    <property type="term" value="C:cell cortex"/>
    <property type="evidence" value="ECO:0007669"/>
    <property type="project" value="TreeGrafter"/>
</dbReference>
<dbReference type="PROSITE" id="PS00414">
    <property type="entry name" value="PROFILIN"/>
    <property type="match status" value="1"/>
</dbReference>
<dbReference type="GeneID" id="23611715"/>
<evidence type="ECO:0000256" key="7">
    <source>
        <dbReference type="RuleBase" id="RU003909"/>
    </source>
</evidence>
<evidence type="ECO:0000256" key="1">
    <source>
        <dbReference type="ARBA" id="ARBA00004245"/>
    </source>
</evidence>
<reference evidence="9 10" key="1">
    <citation type="journal article" date="2014" name="BMC Genomics">
        <title>Oil accumulation mechanisms of the oleaginous microalga Chlorella protothecoides revealed through its genome, transcriptomes, and proteomes.</title>
        <authorList>
            <person name="Gao C."/>
            <person name="Wang Y."/>
            <person name="Shen Y."/>
            <person name="Yan D."/>
            <person name="He X."/>
            <person name="Dai J."/>
            <person name="Wu Q."/>
        </authorList>
    </citation>
    <scope>NUCLEOTIDE SEQUENCE [LARGE SCALE GENOMIC DNA]</scope>
    <source>
        <strain evidence="9 10">0710</strain>
    </source>
</reference>
<dbReference type="EMBL" id="KL662085">
    <property type="protein sequence ID" value="KFM22966.1"/>
    <property type="molecule type" value="Genomic_DNA"/>
</dbReference>
<dbReference type="RefSeq" id="XP_011395833.1">
    <property type="nucleotide sequence ID" value="XM_011397531.1"/>
</dbReference>
<evidence type="ECO:0000256" key="6">
    <source>
        <dbReference type="RuleBase" id="RU003908"/>
    </source>
</evidence>
<dbReference type="SMART" id="SM00392">
    <property type="entry name" value="PROF"/>
    <property type="match status" value="1"/>
</dbReference>
<evidence type="ECO:0000256" key="5">
    <source>
        <dbReference type="ARBA" id="ARBA00023212"/>
    </source>
</evidence>
<dbReference type="PRINTS" id="PR01640">
    <property type="entry name" value="PROFILINPLNT"/>
</dbReference>
<comment type="subcellular location">
    <subcellularLocation>
        <location evidence="1">Cytoplasm</location>
        <location evidence="1">Cytoskeleton</location>
    </subcellularLocation>
</comment>
<dbReference type="PANTHER" id="PTHR11604:SF0">
    <property type="entry name" value="PROFILIN"/>
    <property type="match status" value="1"/>
</dbReference>
<dbReference type="OrthoDB" id="421374at2759"/>
<organism evidence="9 10">
    <name type="scientific">Auxenochlorella protothecoides</name>
    <name type="common">Green microalga</name>
    <name type="synonym">Chlorella protothecoides</name>
    <dbReference type="NCBI Taxonomy" id="3075"/>
    <lineage>
        <taxon>Eukaryota</taxon>
        <taxon>Viridiplantae</taxon>
        <taxon>Chlorophyta</taxon>
        <taxon>core chlorophytes</taxon>
        <taxon>Trebouxiophyceae</taxon>
        <taxon>Chlorellales</taxon>
        <taxon>Chlorellaceae</taxon>
        <taxon>Auxenochlorella</taxon>
    </lineage>
</organism>
<proteinExistence type="inferred from homology"/>
<dbReference type="eggNOG" id="KOG1755">
    <property type="taxonomic scope" value="Eukaryota"/>
</dbReference>
<dbReference type="Gene3D" id="3.30.450.30">
    <property type="entry name" value="Dynein light chain 2a, cytoplasmic"/>
    <property type="match status" value="1"/>
</dbReference>
<name>A0A087SB62_AUXPR</name>
<comment type="similarity">
    <text evidence="2 7">Belongs to the profilin family.</text>
</comment>
<dbReference type="InterPro" id="IPR005455">
    <property type="entry name" value="PFN_euk"/>
</dbReference>
<dbReference type="GO" id="GO:0003785">
    <property type="term" value="F:actin monomer binding"/>
    <property type="evidence" value="ECO:0007669"/>
    <property type="project" value="TreeGrafter"/>
</dbReference>
<dbReference type="InterPro" id="IPR027310">
    <property type="entry name" value="Profilin_CS"/>
</dbReference>
<dbReference type="STRING" id="3075.A0A087SB62"/>
<dbReference type="SUPFAM" id="SSF55770">
    <property type="entry name" value="Profilin (actin-binding protein)"/>
    <property type="match status" value="1"/>
</dbReference>
<reference evidence="8" key="2">
    <citation type="submission" date="2015-08" db="EMBL/GenBank/DDBJ databases">
        <authorList>
            <person name="Babu N.S."/>
            <person name="Beckwith C.J."/>
            <person name="Beseler K.G."/>
            <person name="Brison A."/>
            <person name="Carone J.V."/>
            <person name="Caskin T.P."/>
            <person name="Diamond M."/>
            <person name="Durham M.E."/>
            <person name="Foxe J.M."/>
            <person name="Go M."/>
            <person name="Henderson B.A."/>
            <person name="Jones I.B."/>
            <person name="McGettigan J.A."/>
            <person name="Micheletti S.J."/>
            <person name="Nasrallah M.E."/>
            <person name="Ortiz D."/>
            <person name="Piller C.R."/>
            <person name="Privatt S.R."/>
            <person name="Schneider S.L."/>
            <person name="Sharp S."/>
            <person name="Smith T.C."/>
            <person name="Stanton J.D."/>
            <person name="Ullery H.E."/>
            <person name="Wilson R.J."/>
            <person name="Serrano M.G."/>
            <person name="Buck G."/>
            <person name="Lee V."/>
            <person name="Wang Y."/>
            <person name="Carvalho R."/>
            <person name="Voegtly L."/>
            <person name="Shi R."/>
            <person name="Duckworth R."/>
            <person name="Johnson A."/>
            <person name="Loviza R."/>
            <person name="Walstead R."/>
            <person name="Shah Z."/>
            <person name="Kiflezghi M."/>
            <person name="Wade K."/>
            <person name="Ball S.L."/>
            <person name="Bradley K.W."/>
            <person name="Asai D.J."/>
            <person name="Bowman C.A."/>
            <person name="Russell D.A."/>
            <person name="Pope W.H."/>
            <person name="Jacobs-Sera D."/>
            <person name="Hendrix R.W."/>
            <person name="Hatfull G.F."/>
        </authorList>
    </citation>
    <scope>NUCLEOTIDE SEQUENCE</scope>
</reference>
<dbReference type="PRINTS" id="PR00392">
    <property type="entry name" value="PROFILIN"/>
</dbReference>
<dbReference type="AlphaFoldDB" id="A0A087SB62"/>
<evidence type="ECO:0000313" key="10">
    <source>
        <dbReference type="Proteomes" id="UP000028924"/>
    </source>
</evidence>
<keyword evidence="5 6" id="KW-0206">Cytoskeleton</keyword>
<dbReference type="Pfam" id="PF00235">
    <property type="entry name" value="Profilin"/>
    <property type="match status" value="1"/>
</dbReference>
<evidence type="ECO:0000256" key="2">
    <source>
        <dbReference type="ARBA" id="ARBA00010058"/>
    </source>
</evidence>
<evidence type="ECO:0000313" key="8">
    <source>
        <dbReference type="EMBL" id="JAT77950.1"/>
    </source>
</evidence>
<dbReference type="EMBL" id="GDKF01000672">
    <property type="protein sequence ID" value="JAT77950.1"/>
    <property type="molecule type" value="Transcribed_RNA"/>
</dbReference>
<dbReference type="InterPro" id="IPR048278">
    <property type="entry name" value="PFN"/>
</dbReference>
<keyword evidence="3" id="KW-0963">Cytoplasm</keyword>
<gene>
    <name evidence="9" type="ORF">F751_0324</name>
    <name evidence="8" type="ORF">g.13064</name>
</gene>
<evidence type="ECO:0000313" key="9">
    <source>
        <dbReference type="EMBL" id="KFM22966.1"/>
    </source>
</evidence>
<accession>A0A087SB62</accession>
<dbReference type="GO" id="GO:0005856">
    <property type="term" value="C:cytoskeleton"/>
    <property type="evidence" value="ECO:0007669"/>
    <property type="project" value="UniProtKB-SubCell"/>
</dbReference>
<keyword evidence="10" id="KW-1185">Reference proteome</keyword>
<comment type="function">
    <text evidence="6">Binds to actin and affects the structure of the cytoskeleton. At high concentrations, profilin prevents the polymerization of actin, whereas it enhances it at low concentrations.</text>
</comment>
<evidence type="ECO:0000256" key="3">
    <source>
        <dbReference type="ARBA" id="ARBA00022490"/>
    </source>
</evidence>
<evidence type="ECO:0000256" key="4">
    <source>
        <dbReference type="ARBA" id="ARBA00023203"/>
    </source>
</evidence>
<protein>
    <recommendedName>
        <fullName evidence="7">Profilin</fullName>
    </recommendedName>
</protein>
<dbReference type="InterPro" id="IPR036140">
    <property type="entry name" value="PFN_sf"/>
</dbReference>
<dbReference type="Proteomes" id="UP000028924">
    <property type="component" value="Unassembled WGS sequence"/>
</dbReference>
<sequence length="132" mass="13548">MSWQAYIDDHLLAELPGGGVLAHAAILGHDGGVWASSPDFPDITEAEVDAIVAGFDDSSALAVNGLRIGGEKYMVVAGEPGEAIRGKKGSGGVTIKKTTTALVFGIYGEGVTGSECNVVVENLGDYLKDQGI</sequence>
<dbReference type="KEGG" id="apro:F751_0324"/>
<keyword evidence="4 7" id="KW-0009">Actin-binding</keyword>